<dbReference type="RefSeq" id="WP_015954102.1">
    <property type="nucleotide sequence ID" value="NC_011729.1"/>
</dbReference>
<accession>B7KF40</accession>
<dbReference type="InterPro" id="IPR036061">
    <property type="entry name" value="CheW-like_dom_sf"/>
</dbReference>
<dbReference type="SUPFAM" id="SSF50341">
    <property type="entry name" value="CheW-like"/>
    <property type="match status" value="1"/>
</dbReference>
<dbReference type="GO" id="GO:0005829">
    <property type="term" value="C:cytosol"/>
    <property type="evidence" value="ECO:0007669"/>
    <property type="project" value="TreeGrafter"/>
</dbReference>
<sequence length="144" mass="16254">MLLLLFYIGDDLYALDSSQVLEVIPRVILRKLHHVPDYVAGVFNYRGSILPVIDLSLLIRGNPCRLCLSTRIIIVENTRQLTGKGYLGLMAEKITDTLSKAPSDEPQPHLTDMIIEGQRLIQLLRVESLLPKEEQQWLSSISST</sequence>
<dbReference type="Gene3D" id="2.40.50.180">
    <property type="entry name" value="CheA-289, Domain 4"/>
    <property type="match status" value="1"/>
</dbReference>
<dbReference type="PANTHER" id="PTHR22617">
    <property type="entry name" value="CHEMOTAXIS SENSOR HISTIDINE KINASE-RELATED"/>
    <property type="match status" value="1"/>
</dbReference>
<dbReference type="eggNOG" id="COG0835">
    <property type="taxonomic scope" value="Bacteria"/>
</dbReference>
<dbReference type="KEGG" id="cyc:PCC7424_2069"/>
<evidence type="ECO:0000259" key="1">
    <source>
        <dbReference type="PROSITE" id="PS50851"/>
    </source>
</evidence>
<organism evidence="2 3">
    <name type="scientific">Gloeothece citriformis (strain PCC 7424)</name>
    <name type="common">Cyanothece sp. (strain PCC 7424)</name>
    <dbReference type="NCBI Taxonomy" id="65393"/>
    <lineage>
        <taxon>Bacteria</taxon>
        <taxon>Bacillati</taxon>
        <taxon>Cyanobacteriota</taxon>
        <taxon>Cyanophyceae</taxon>
        <taxon>Oscillatoriophycideae</taxon>
        <taxon>Chroococcales</taxon>
        <taxon>Aphanothecaceae</taxon>
        <taxon>Gloeothece</taxon>
        <taxon>Gloeothece citriformis</taxon>
    </lineage>
</organism>
<dbReference type="InterPro" id="IPR002545">
    <property type="entry name" value="CheW-lke_dom"/>
</dbReference>
<dbReference type="Pfam" id="PF01584">
    <property type="entry name" value="CheW"/>
    <property type="match status" value="1"/>
</dbReference>
<evidence type="ECO:0000313" key="3">
    <source>
        <dbReference type="Proteomes" id="UP000002384"/>
    </source>
</evidence>
<dbReference type="Proteomes" id="UP000002384">
    <property type="component" value="Chromosome"/>
</dbReference>
<feature type="domain" description="CheW-like" evidence="1">
    <location>
        <begin position="1"/>
        <end position="144"/>
    </location>
</feature>
<dbReference type="PROSITE" id="PS50851">
    <property type="entry name" value="CHEW"/>
    <property type="match status" value="1"/>
</dbReference>
<evidence type="ECO:0000313" key="2">
    <source>
        <dbReference type="EMBL" id="ACK70496.1"/>
    </source>
</evidence>
<name>B7KF40_GLOC7</name>
<dbReference type="OrthoDB" id="9794382at2"/>
<gene>
    <name evidence="2" type="ordered locus">PCC7424_2069</name>
</gene>
<dbReference type="HOGENOM" id="CLU_048995_7_0_3"/>
<dbReference type="InterPro" id="IPR039315">
    <property type="entry name" value="CheW"/>
</dbReference>
<dbReference type="STRING" id="65393.PCC7424_2069"/>
<reference evidence="3" key="1">
    <citation type="journal article" date="2011" name="MBio">
        <title>Novel metabolic attributes of the genus Cyanothece, comprising a group of unicellular nitrogen-fixing Cyanobacteria.</title>
        <authorList>
            <person name="Bandyopadhyay A."/>
            <person name="Elvitigala T."/>
            <person name="Welsh E."/>
            <person name="Stockel J."/>
            <person name="Liberton M."/>
            <person name="Min H."/>
            <person name="Sherman L.A."/>
            <person name="Pakrasi H.B."/>
        </authorList>
    </citation>
    <scope>NUCLEOTIDE SEQUENCE [LARGE SCALE GENOMIC DNA]</scope>
    <source>
        <strain evidence="3">PCC 7424</strain>
    </source>
</reference>
<keyword evidence="3" id="KW-1185">Reference proteome</keyword>
<dbReference type="PANTHER" id="PTHR22617:SF43">
    <property type="entry name" value="PROTEIN PILI"/>
    <property type="match status" value="1"/>
</dbReference>
<dbReference type="Gene3D" id="2.30.30.40">
    <property type="entry name" value="SH3 Domains"/>
    <property type="match status" value="1"/>
</dbReference>
<dbReference type="SMART" id="SM00260">
    <property type="entry name" value="CheW"/>
    <property type="match status" value="1"/>
</dbReference>
<protein>
    <submittedName>
        <fullName evidence="2">CheW protein</fullName>
    </submittedName>
</protein>
<dbReference type="GO" id="GO:0006935">
    <property type="term" value="P:chemotaxis"/>
    <property type="evidence" value="ECO:0007669"/>
    <property type="project" value="InterPro"/>
</dbReference>
<dbReference type="GO" id="GO:0007165">
    <property type="term" value="P:signal transduction"/>
    <property type="evidence" value="ECO:0007669"/>
    <property type="project" value="InterPro"/>
</dbReference>
<dbReference type="AlphaFoldDB" id="B7KF40"/>
<proteinExistence type="predicted"/>
<dbReference type="EMBL" id="CP001291">
    <property type="protein sequence ID" value="ACK70496.1"/>
    <property type="molecule type" value="Genomic_DNA"/>
</dbReference>